<gene>
    <name evidence="1" type="ORF">QFC21_000627</name>
</gene>
<comment type="caution">
    <text evidence="1">The sequence shown here is derived from an EMBL/GenBank/DDBJ whole genome shotgun (WGS) entry which is preliminary data.</text>
</comment>
<name>A0ACC2WC22_9TREE</name>
<evidence type="ECO:0000313" key="1">
    <source>
        <dbReference type="EMBL" id="KAJ9109298.1"/>
    </source>
</evidence>
<protein>
    <submittedName>
        <fullName evidence="1">Uncharacterized protein</fullName>
    </submittedName>
</protein>
<evidence type="ECO:0000313" key="2">
    <source>
        <dbReference type="Proteomes" id="UP001227268"/>
    </source>
</evidence>
<organism evidence="1 2">
    <name type="scientific">Naganishia friedmannii</name>
    <dbReference type="NCBI Taxonomy" id="89922"/>
    <lineage>
        <taxon>Eukaryota</taxon>
        <taxon>Fungi</taxon>
        <taxon>Dikarya</taxon>
        <taxon>Basidiomycota</taxon>
        <taxon>Agaricomycotina</taxon>
        <taxon>Tremellomycetes</taxon>
        <taxon>Filobasidiales</taxon>
        <taxon>Filobasidiaceae</taxon>
        <taxon>Naganishia</taxon>
    </lineage>
</organism>
<keyword evidence="2" id="KW-1185">Reference proteome</keyword>
<dbReference type="Proteomes" id="UP001227268">
    <property type="component" value="Unassembled WGS sequence"/>
</dbReference>
<sequence length="854" mass="93704">MPHSSHAISTTSRRATVNTLACLRAFPRLRKHTLAAVQPPSSQGIKESIIVSKGYHGLAVARRPGVVGVDVGFVGRRWAGSAVAVAVKEEDELEDSVSGGSDGGRTGLRVQEVGNAHRTRTRSRKLGVEGMSFQFFCTIIPTAAVLLINFQVSVTDHHPLLGHVIGSSLSRRNVQDSLSALDDQNLPPQAPGGRAKHGDFAPKQVARYNSRNDQPSSDRTKRASSLTHGSPSETRNRSTPSSLGRSAATLPHAAVPPTPRAPTHPQIDSIIHETEQILDRALLSATSPFSRHNNSDDGSASGREKRNLPWPVRHLRLRTVRSVDVEHAENAFHQARQRLARVDFQTYPRNNTHRVTADEGTIAGPGVGDADADRHATHKEVLRAHINHLLYLSARIPDPAGYTRIMAYLREYELEPDGWTWLTRLVLVDKAEERVGGRGVGFGVGGAGNVVRQLEGVCREFNSRIEAESVQLEDGQGGGEEGEEKITRRKQTIDRDNATVLLNMTIWILAKRGQWSIVGPAYNNLLARGPLAAADRQPSSAFPPEYFTPSHDLSSFHLCFHPTTSLNKITYQSLIRALAFHGNIVPALAVMQDMMNDERGYTVGVSDFVSLFQGFARFGTIPVGWEGVTAESTSASAGDVGYMDTGRSLRPDGEDDEYAPLSPQRDFFPPPIFPEPRHPGPITQDRSSSSSSSSKTDAIQQMTEIWAGNIGSSAWDGAPSDKGKGRDRGNVGASGLNKLEREWTLVTLQQVFHSFLASSPNPPLPNTATSTTSSSDSTIHRKYWDSSPAEAPSPRNIYYIMLAFARTTNRNREVLRAVWKHLEGKFGEENEEGWLGWRLDARLRRMREWLGVAK</sequence>
<dbReference type="EMBL" id="JASBWT010000001">
    <property type="protein sequence ID" value="KAJ9109298.1"/>
    <property type="molecule type" value="Genomic_DNA"/>
</dbReference>
<proteinExistence type="predicted"/>
<reference evidence="1" key="1">
    <citation type="submission" date="2023-04" db="EMBL/GenBank/DDBJ databases">
        <title>Draft Genome sequencing of Naganishia species isolated from polar environments using Oxford Nanopore Technology.</title>
        <authorList>
            <person name="Leo P."/>
            <person name="Venkateswaran K."/>
        </authorList>
    </citation>
    <scope>NUCLEOTIDE SEQUENCE</scope>
    <source>
        <strain evidence="1">MNA-CCFEE 5423</strain>
    </source>
</reference>
<accession>A0ACC2WC22</accession>